<dbReference type="RefSeq" id="WP_164992611.1">
    <property type="nucleotide sequence ID" value="NZ_JAERUC010000201.1"/>
</dbReference>
<comment type="caution">
    <text evidence="1">The sequence shown here is derived from an EMBL/GenBank/DDBJ whole genome shotgun (WGS) entry which is preliminary data.</text>
</comment>
<sequence length="55" mass="6077">MVEKVMKFPEHFGTLRRVLFGFGFGGMPESRVHNVLDVVGSEVLSVLRTELTGVA</sequence>
<protein>
    <submittedName>
        <fullName evidence="1">Uncharacterized protein</fullName>
    </submittedName>
</protein>
<proteinExistence type="predicted"/>
<reference evidence="1 2" key="1">
    <citation type="submission" date="2023-04" db="EMBL/GenBank/DDBJ databases">
        <title>Genomic diversity of scab-causing Streptomyces spp. in the province of Quebec, Canada.</title>
        <authorList>
            <person name="Biessy A."/>
            <person name="Cadieux M."/>
            <person name="Ciotola M."/>
            <person name="Filion M."/>
        </authorList>
    </citation>
    <scope>NUCLEOTIDE SEQUENCE [LARGE SCALE GENOMIC DNA]</scope>
    <source>
        <strain evidence="1 2">B21-103</strain>
    </source>
</reference>
<accession>A0ABU8AD65</accession>
<organism evidence="1 2">
    <name type="scientific">Streptomyces silvae</name>
    <dbReference type="NCBI Taxonomy" id="2803812"/>
    <lineage>
        <taxon>Bacteria</taxon>
        <taxon>Bacillati</taxon>
        <taxon>Actinomycetota</taxon>
        <taxon>Actinomycetes</taxon>
        <taxon>Kitasatosporales</taxon>
        <taxon>Streptomycetaceae</taxon>
        <taxon>Streptomyces</taxon>
    </lineage>
</organism>
<name>A0ABU8AD65_9ACTN</name>
<dbReference type="EMBL" id="JARUMK010000001">
    <property type="protein sequence ID" value="MEH0563959.1"/>
    <property type="molecule type" value="Genomic_DNA"/>
</dbReference>
<evidence type="ECO:0000313" key="2">
    <source>
        <dbReference type="Proteomes" id="UP001382181"/>
    </source>
</evidence>
<gene>
    <name evidence="1" type="ORF">QBA37_32780</name>
</gene>
<dbReference type="Proteomes" id="UP001382181">
    <property type="component" value="Unassembled WGS sequence"/>
</dbReference>
<keyword evidence="2" id="KW-1185">Reference proteome</keyword>
<evidence type="ECO:0000313" key="1">
    <source>
        <dbReference type="EMBL" id="MEH0563959.1"/>
    </source>
</evidence>